<evidence type="ECO:0000313" key="13">
    <source>
        <dbReference type="EMBL" id="GLI53487.1"/>
    </source>
</evidence>
<evidence type="ECO:0000313" key="14">
    <source>
        <dbReference type="Proteomes" id="UP001144297"/>
    </source>
</evidence>
<feature type="domain" description="HD-GYP" evidence="12">
    <location>
        <begin position="302"/>
        <end position="500"/>
    </location>
</feature>
<dbReference type="EMBL" id="BSDX01000001">
    <property type="protein sequence ID" value="GLI53487.1"/>
    <property type="molecule type" value="Genomic_DNA"/>
</dbReference>
<evidence type="ECO:0000256" key="1">
    <source>
        <dbReference type="ARBA" id="ARBA00000085"/>
    </source>
</evidence>
<dbReference type="AlphaFoldDB" id="A0A9W6GGX2"/>
<dbReference type="SMART" id="SM00471">
    <property type="entry name" value="HDc"/>
    <property type="match status" value="1"/>
</dbReference>
<evidence type="ECO:0000256" key="2">
    <source>
        <dbReference type="ARBA" id="ARBA00012438"/>
    </source>
</evidence>
<dbReference type="PROSITE" id="PS50110">
    <property type="entry name" value="RESPONSE_REGULATORY"/>
    <property type="match status" value="1"/>
</dbReference>
<evidence type="ECO:0000256" key="4">
    <source>
        <dbReference type="ARBA" id="ARBA00022679"/>
    </source>
</evidence>
<keyword evidence="3 9" id="KW-0597">Phosphoprotein</keyword>
<keyword evidence="8" id="KW-0902">Two-component regulatory system</keyword>
<evidence type="ECO:0000256" key="8">
    <source>
        <dbReference type="ARBA" id="ARBA00023012"/>
    </source>
</evidence>
<dbReference type="GO" id="GO:0000160">
    <property type="term" value="P:phosphorelay signal transduction system"/>
    <property type="evidence" value="ECO:0007669"/>
    <property type="project" value="UniProtKB-KW"/>
</dbReference>
<dbReference type="SUPFAM" id="SSF52172">
    <property type="entry name" value="CheY-like"/>
    <property type="match status" value="1"/>
</dbReference>
<feature type="domain" description="HD" evidence="11">
    <location>
        <begin position="324"/>
        <end position="446"/>
    </location>
</feature>
<dbReference type="InterPro" id="IPR001789">
    <property type="entry name" value="Sig_transdc_resp-reg_receiver"/>
</dbReference>
<keyword evidence="5" id="KW-0547">Nucleotide-binding</keyword>
<dbReference type="Proteomes" id="UP001144297">
    <property type="component" value="Unassembled WGS sequence"/>
</dbReference>
<keyword evidence="14" id="KW-1185">Reference proteome</keyword>
<dbReference type="SMART" id="SM00448">
    <property type="entry name" value="REC"/>
    <property type="match status" value="1"/>
</dbReference>
<reference evidence="13" key="1">
    <citation type="submission" date="2022-12" db="EMBL/GenBank/DDBJ databases">
        <title>Reference genome sequencing for broad-spectrum identification of bacterial and archaeal isolates by mass spectrometry.</title>
        <authorList>
            <person name="Sekiguchi Y."/>
            <person name="Tourlousse D.M."/>
        </authorList>
    </citation>
    <scope>NUCLEOTIDE SEQUENCE</scope>
    <source>
        <strain evidence="13">TSL-P1</strain>
    </source>
</reference>
<evidence type="ECO:0000256" key="5">
    <source>
        <dbReference type="ARBA" id="ARBA00022741"/>
    </source>
</evidence>
<name>A0A9W6GGX2_9BACT</name>
<evidence type="ECO:0000256" key="3">
    <source>
        <dbReference type="ARBA" id="ARBA00022553"/>
    </source>
</evidence>
<dbReference type="GO" id="GO:0004673">
    <property type="term" value="F:protein histidine kinase activity"/>
    <property type="evidence" value="ECO:0007669"/>
    <property type="project" value="UniProtKB-EC"/>
</dbReference>
<dbReference type="InterPro" id="IPR037522">
    <property type="entry name" value="HD_GYP_dom"/>
</dbReference>
<dbReference type="InterPro" id="IPR006674">
    <property type="entry name" value="HD_domain"/>
</dbReference>
<dbReference type="InterPro" id="IPR003607">
    <property type="entry name" value="HD/PDEase_dom"/>
</dbReference>
<dbReference type="SUPFAM" id="SSF109604">
    <property type="entry name" value="HD-domain/PDEase-like"/>
    <property type="match status" value="1"/>
</dbReference>
<evidence type="ECO:0000259" key="10">
    <source>
        <dbReference type="PROSITE" id="PS50110"/>
    </source>
</evidence>
<comment type="caution">
    <text evidence="13">The sequence shown here is derived from an EMBL/GenBank/DDBJ whole genome shotgun (WGS) entry which is preliminary data.</text>
</comment>
<sequence length="500" mass="57258">MKEFKPIILCVDDEPQNLKLLEAVLSPRGYEVLKAQNGFLALEILKNQSVDIVLLDVMMPGMDGYEVCRKIKEDESLRHIPVIMITALTAKEERIRGIEAGAEEFLSKPFDVGEVLARINMLLRVKNLNDKLRNAYSQIDSLTGFSEKLLLSFDPIKFDFVSTIDVVVYQMLRQKDEVDKPEVILAGINENKEWIIYRFLEGKLDRIALYGLPLKIEHLKDSVRGGFFNEGQELNQDVETVSRFLSRENILVNNMVYYLSDKLSLIAINYEREVTAYDASVMHNIFLHILFMNSLSHQIKQTEDAFVYTVFALARSAEANDEDTGNHILRIGDYAEVLARELKLPQPFVEQIKIQALLHDVGKVHIHPDILRKPGKLTAEEFEEMKKHTVLGAEIIGKHPRLRMASSIALHHHEKWDGSGYPYGLKEESIPLEARIVTIVDIYDALRSQRPYKPAFDHEKAFRIITEGDGRSMPQHFDPQVLQAFKAAASKIEEIYEKNK</sequence>
<evidence type="ECO:0000256" key="7">
    <source>
        <dbReference type="ARBA" id="ARBA00022840"/>
    </source>
</evidence>
<dbReference type="Pfam" id="PF13487">
    <property type="entry name" value="HD_5"/>
    <property type="match status" value="1"/>
</dbReference>
<evidence type="ECO:0000259" key="12">
    <source>
        <dbReference type="PROSITE" id="PS51832"/>
    </source>
</evidence>
<feature type="domain" description="Response regulatory" evidence="10">
    <location>
        <begin position="7"/>
        <end position="123"/>
    </location>
</feature>
<comment type="catalytic activity">
    <reaction evidence="1">
        <text>ATP + protein L-histidine = ADP + protein N-phospho-L-histidine.</text>
        <dbReference type="EC" id="2.7.13.3"/>
    </reaction>
</comment>
<dbReference type="PANTHER" id="PTHR45228:SF8">
    <property type="entry name" value="TWO-COMPONENT RESPONSE REGULATOR-RELATED"/>
    <property type="match status" value="1"/>
</dbReference>
<organism evidence="13 14">
    <name type="scientific">Thermodesulfovibrio yellowstonii</name>
    <dbReference type="NCBI Taxonomy" id="28262"/>
    <lineage>
        <taxon>Bacteria</taxon>
        <taxon>Pseudomonadati</taxon>
        <taxon>Nitrospirota</taxon>
        <taxon>Thermodesulfovibrionia</taxon>
        <taxon>Thermodesulfovibrionales</taxon>
        <taxon>Thermodesulfovibrionaceae</taxon>
        <taxon>Thermodesulfovibrio</taxon>
    </lineage>
</organism>
<dbReference type="PANTHER" id="PTHR45228">
    <property type="entry name" value="CYCLIC DI-GMP PHOSPHODIESTERASE TM_0186-RELATED"/>
    <property type="match status" value="1"/>
</dbReference>
<keyword evidence="7" id="KW-0067">ATP-binding</keyword>
<evidence type="ECO:0000259" key="11">
    <source>
        <dbReference type="PROSITE" id="PS51831"/>
    </source>
</evidence>
<dbReference type="CDD" id="cd17538">
    <property type="entry name" value="REC_D1_PleD-like"/>
    <property type="match status" value="1"/>
</dbReference>
<keyword evidence="4" id="KW-0808">Transferase</keyword>
<dbReference type="GO" id="GO:0005524">
    <property type="term" value="F:ATP binding"/>
    <property type="evidence" value="ECO:0007669"/>
    <property type="project" value="UniProtKB-KW"/>
</dbReference>
<dbReference type="EC" id="2.7.13.3" evidence="2"/>
<proteinExistence type="predicted"/>
<dbReference type="Gene3D" id="1.10.3210.10">
    <property type="entry name" value="Hypothetical protein af1432"/>
    <property type="match status" value="1"/>
</dbReference>
<dbReference type="CDD" id="cd00077">
    <property type="entry name" value="HDc"/>
    <property type="match status" value="1"/>
</dbReference>
<evidence type="ECO:0000256" key="9">
    <source>
        <dbReference type="PROSITE-ProRule" id="PRU00169"/>
    </source>
</evidence>
<dbReference type="Pfam" id="PF00072">
    <property type="entry name" value="Response_reg"/>
    <property type="match status" value="1"/>
</dbReference>
<keyword evidence="6" id="KW-0418">Kinase</keyword>
<dbReference type="InterPro" id="IPR011006">
    <property type="entry name" value="CheY-like_superfamily"/>
</dbReference>
<dbReference type="FunFam" id="3.40.50.2300:FF:000121">
    <property type="entry name" value="Sensor histidine kinase RcsC"/>
    <property type="match status" value="1"/>
</dbReference>
<dbReference type="PROSITE" id="PS51831">
    <property type="entry name" value="HD"/>
    <property type="match status" value="1"/>
</dbReference>
<feature type="modified residue" description="4-aspartylphosphate" evidence="9">
    <location>
        <position position="56"/>
    </location>
</feature>
<evidence type="ECO:0000256" key="6">
    <source>
        <dbReference type="ARBA" id="ARBA00022777"/>
    </source>
</evidence>
<accession>A0A9W6GGX2</accession>
<protein>
    <recommendedName>
        <fullName evidence="2">histidine kinase</fullName>
        <ecNumber evidence="2">2.7.13.3</ecNumber>
    </recommendedName>
</protein>
<dbReference type="InterPro" id="IPR052020">
    <property type="entry name" value="Cyclic_di-GMP/3'3'-cGAMP_PDE"/>
</dbReference>
<dbReference type="Gene3D" id="3.40.50.2300">
    <property type="match status" value="1"/>
</dbReference>
<dbReference type="PROSITE" id="PS51832">
    <property type="entry name" value="HD_GYP"/>
    <property type="match status" value="1"/>
</dbReference>
<gene>
    <name evidence="13" type="ORF">TISLANDTSLP1_11800</name>
</gene>